<protein>
    <submittedName>
        <fullName evidence="1">Unannotated protein</fullName>
    </submittedName>
</protein>
<dbReference type="InterPro" id="IPR019151">
    <property type="entry name" value="Proteasome_assmbl_chaperone_2"/>
</dbReference>
<proteinExistence type="predicted"/>
<dbReference type="AlphaFoldDB" id="A0A6J6WEI1"/>
<dbReference type="EMBL" id="CAEZZU010000136">
    <property type="protein sequence ID" value="CAB4782479.1"/>
    <property type="molecule type" value="Genomic_DNA"/>
</dbReference>
<reference evidence="1" key="1">
    <citation type="submission" date="2020-05" db="EMBL/GenBank/DDBJ databases">
        <authorList>
            <person name="Chiriac C."/>
            <person name="Salcher M."/>
            <person name="Ghai R."/>
            <person name="Kavagutti S V."/>
        </authorList>
    </citation>
    <scope>NUCLEOTIDE SEQUENCE</scope>
</reference>
<sequence>MLSIDVWPDMNDPVLVVALTGWIDAGLAGASAAETIIRSMAAPREFGTYDLGDSADLRTTRPLALLDGGVTRRIEWPHLTFTGGRVGRDVVVLTGPEPCLEWQRLTEEVVTAAERLGVKMAVMLGGMPSPVSHRRPVPVLASATSRALAQEVGALRGDYHGPTGLQSVLQVALGDVGIDAVGLWAQVPHYISGTPSPPAVRALLERLRDIALITVDLRDLDRQALVYAAQVEEGLSDRPDVAGLVEALESVDEGEISGDDIAREIEQFLRSDGAGPESD</sequence>
<dbReference type="Gene3D" id="3.40.50.10900">
    <property type="entry name" value="PAC-like subunit"/>
    <property type="match status" value="1"/>
</dbReference>
<organism evidence="1">
    <name type="scientific">freshwater metagenome</name>
    <dbReference type="NCBI Taxonomy" id="449393"/>
    <lineage>
        <taxon>unclassified sequences</taxon>
        <taxon>metagenomes</taxon>
        <taxon>ecological metagenomes</taxon>
    </lineage>
</organism>
<dbReference type="Pfam" id="PF09754">
    <property type="entry name" value="PAC2"/>
    <property type="match status" value="1"/>
</dbReference>
<dbReference type="PIRSF" id="PIRSF028754">
    <property type="entry name" value="UCP028754"/>
    <property type="match status" value="1"/>
</dbReference>
<gene>
    <name evidence="1" type="ORF">UFOPK2925_00950</name>
</gene>
<dbReference type="InterPro" id="IPR008492">
    <property type="entry name" value="Rv2714-like"/>
</dbReference>
<evidence type="ECO:0000313" key="1">
    <source>
        <dbReference type="EMBL" id="CAB4782479.1"/>
    </source>
</evidence>
<dbReference type="SUPFAM" id="SSF159659">
    <property type="entry name" value="Cgl1923-like"/>
    <property type="match status" value="1"/>
</dbReference>
<accession>A0A6J6WEI1</accession>
<name>A0A6J6WEI1_9ZZZZ</name>
<dbReference type="InterPro" id="IPR038389">
    <property type="entry name" value="PSMG2_sf"/>
</dbReference>